<evidence type="ECO:0000313" key="1">
    <source>
        <dbReference type="EMBL" id="MCI85313.1"/>
    </source>
</evidence>
<comment type="caution">
    <text evidence="1">The sequence shown here is derived from an EMBL/GenBank/DDBJ whole genome shotgun (WGS) entry which is preliminary data.</text>
</comment>
<protein>
    <submittedName>
        <fullName evidence="1">Uncharacterized protein</fullName>
    </submittedName>
</protein>
<accession>A0A392VD00</accession>
<name>A0A392VD00_9FABA</name>
<evidence type="ECO:0000313" key="2">
    <source>
        <dbReference type="Proteomes" id="UP000265520"/>
    </source>
</evidence>
<feature type="non-terminal residue" evidence="1">
    <location>
        <position position="1"/>
    </location>
</feature>
<organism evidence="1 2">
    <name type="scientific">Trifolium medium</name>
    <dbReference type="NCBI Taxonomy" id="97028"/>
    <lineage>
        <taxon>Eukaryota</taxon>
        <taxon>Viridiplantae</taxon>
        <taxon>Streptophyta</taxon>
        <taxon>Embryophyta</taxon>
        <taxon>Tracheophyta</taxon>
        <taxon>Spermatophyta</taxon>
        <taxon>Magnoliopsida</taxon>
        <taxon>eudicotyledons</taxon>
        <taxon>Gunneridae</taxon>
        <taxon>Pentapetalae</taxon>
        <taxon>rosids</taxon>
        <taxon>fabids</taxon>
        <taxon>Fabales</taxon>
        <taxon>Fabaceae</taxon>
        <taxon>Papilionoideae</taxon>
        <taxon>50 kb inversion clade</taxon>
        <taxon>NPAAA clade</taxon>
        <taxon>Hologalegina</taxon>
        <taxon>IRL clade</taxon>
        <taxon>Trifolieae</taxon>
        <taxon>Trifolium</taxon>
    </lineage>
</organism>
<dbReference type="AlphaFoldDB" id="A0A392VD00"/>
<dbReference type="EMBL" id="LXQA011112540">
    <property type="protein sequence ID" value="MCI85313.1"/>
    <property type="molecule type" value="Genomic_DNA"/>
</dbReference>
<keyword evidence="2" id="KW-1185">Reference proteome</keyword>
<proteinExistence type="predicted"/>
<reference evidence="1 2" key="1">
    <citation type="journal article" date="2018" name="Front. Plant Sci.">
        <title>Red Clover (Trifolium pratense) and Zigzag Clover (T. medium) - A Picture of Genomic Similarities and Differences.</title>
        <authorList>
            <person name="Dluhosova J."/>
            <person name="Istvanek J."/>
            <person name="Nedelnik J."/>
            <person name="Repkova J."/>
        </authorList>
    </citation>
    <scope>NUCLEOTIDE SEQUENCE [LARGE SCALE GENOMIC DNA]</scope>
    <source>
        <strain evidence="2">cv. 10/8</strain>
        <tissue evidence="1">Leaf</tissue>
    </source>
</reference>
<dbReference type="Proteomes" id="UP000265520">
    <property type="component" value="Unassembled WGS sequence"/>
</dbReference>
<feature type="non-terminal residue" evidence="1">
    <location>
        <position position="72"/>
    </location>
</feature>
<sequence>QHQPPKEAGARSHQHVQQGISFKEVLSTEEGVAVSSKKVTPADAVVSRDVRWEVEVEEDKVALLRGAYVGFL</sequence>